<keyword evidence="17" id="KW-1185">Reference proteome</keyword>
<proteinExistence type="inferred from homology"/>
<evidence type="ECO:0000256" key="12">
    <source>
        <dbReference type="ARBA" id="ARBA00023239"/>
    </source>
</evidence>
<dbReference type="GO" id="GO:0046496">
    <property type="term" value="P:nicotinamide nucleotide metabolic process"/>
    <property type="evidence" value="ECO:0007669"/>
    <property type="project" value="UniProtKB-UniRule"/>
</dbReference>
<dbReference type="EMBL" id="SCFR01000026">
    <property type="protein sequence ID" value="TFF64980.1"/>
    <property type="molecule type" value="Genomic_DNA"/>
</dbReference>
<dbReference type="Gene3D" id="3.90.470.20">
    <property type="entry name" value="4'-phosphopantetheinyl transferase domain"/>
    <property type="match status" value="1"/>
</dbReference>
<dbReference type="Pfam" id="PF01256">
    <property type="entry name" value="Carb_kinase"/>
    <property type="match status" value="1"/>
</dbReference>
<comment type="function">
    <text evidence="14">Catalyzes the dehydration of the S-form of NAD(P)HX at the expense of ADP, which is converted to AMP. Together with NAD(P)HX epimerase, which catalyzes the epimerization of the S- and R-forms, the enzyme allows the repair of both epimers of NAD(P)HX, a damaged form of NAD(P)H that is a result of enzymatic or heat-dependent hydration.</text>
</comment>
<keyword evidence="4 14" id="KW-0547">Nucleotide-binding</keyword>
<comment type="cofactor">
    <cofactor evidence="13">
        <name>Mg(2+)</name>
        <dbReference type="ChEBI" id="CHEBI:18420"/>
    </cofactor>
</comment>
<dbReference type="GO" id="GO:0110051">
    <property type="term" value="P:metabolite repair"/>
    <property type="evidence" value="ECO:0007669"/>
    <property type="project" value="TreeGrafter"/>
</dbReference>
<dbReference type="EC" id="2.7.8.7" evidence="13"/>
<keyword evidence="6 14" id="KW-0067">ATP-binding</keyword>
<dbReference type="GO" id="GO:0006633">
    <property type="term" value="P:fatty acid biosynthetic process"/>
    <property type="evidence" value="ECO:0007669"/>
    <property type="project" value="UniProtKB-UniRule"/>
</dbReference>
<evidence type="ECO:0000256" key="2">
    <source>
        <dbReference type="ARBA" id="ARBA00022679"/>
    </source>
</evidence>
<evidence type="ECO:0000256" key="14">
    <source>
        <dbReference type="HAMAP-Rule" id="MF_01965"/>
    </source>
</evidence>
<keyword evidence="2 13" id="KW-0808">Transferase</keyword>
<sequence length="405" mass="45038">MIGIDIFKIKRVEKLLTRERFLDKFFTDSEKKYLESKNLSQNSIAGIIAAKEAVTKAFGVGISEELGLLDVEILHNEKNAPYVNIEKYKIKLLMDKENIQSINITISHDGEYAIAVCKLLEIRHNKFSNSMLPERKENSNKYDFGKILIIGGSRGMVGSVYLASEAALKAGAGLVYTLVPECVADTLECKTTEQIILTLGDNGKSYFGDFRREDLLNIIQNKSVVAIGPGMGVSENSRKILEIVLNNFDGPVIVDADAINILAKYPELIKDNIYITPHEMEFSRISGYSLNEIFYDREGFIHNFLDRYDLNILLKGKNSIVADRNQIYINQTGNSGMSTAGSGDVLTGIIAAFLARENSIEMFKLACFIHGMAGDLASKRFGKTSLIARNIIEYLPYAIGEIDGD</sequence>
<dbReference type="HAMAP" id="MF_00101">
    <property type="entry name" value="AcpS"/>
    <property type="match status" value="1"/>
</dbReference>
<accession>A0A4R9C050</accession>
<dbReference type="AlphaFoldDB" id="A0A4R9C050"/>
<dbReference type="GO" id="GO:0000287">
    <property type="term" value="F:magnesium ion binding"/>
    <property type="evidence" value="ECO:0007669"/>
    <property type="project" value="UniProtKB-UniRule"/>
</dbReference>
<comment type="subcellular location">
    <subcellularLocation>
        <location evidence="13">Cytoplasm</location>
    </subcellularLocation>
</comment>
<comment type="caution">
    <text evidence="14">Lacks conserved residue(s) required for the propagation of feature annotation.</text>
</comment>
<evidence type="ECO:0000256" key="7">
    <source>
        <dbReference type="ARBA" id="ARBA00022842"/>
    </source>
</evidence>
<keyword evidence="5 13" id="KW-0276">Fatty acid metabolism</keyword>
<comment type="function">
    <text evidence="13">Transfers the 4'-phosphopantetheine moiety from coenzyme A to a Ser of acyl-carrier-protein.</text>
</comment>
<evidence type="ECO:0000259" key="15">
    <source>
        <dbReference type="PROSITE" id="PS51383"/>
    </source>
</evidence>
<dbReference type="PANTHER" id="PTHR12592:SF0">
    <property type="entry name" value="ATP-DEPENDENT (S)-NAD(P)H-HYDRATE DEHYDRATASE"/>
    <property type="match status" value="1"/>
</dbReference>
<dbReference type="InterPro" id="IPR004568">
    <property type="entry name" value="Ppantetheine-prot_Trfase_dom"/>
</dbReference>
<dbReference type="NCBIfam" id="TIGR00556">
    <property type="entry name" value="pantethn_trn"/>
    <property type="match status" value="1"/>
</dbReference>
<evidence type="ECO:0000256" key="8">
    <source>
        <dbReference type="ARBA" id="ARBA00022857"/>
    </source>
</evidence>
<evidence type="ECO:0000256" key="4">
    <source>
        <dbReference type="ARBA" id="ARBA00022741"/>
    </source>
</evidence>
<feature type="binding site" evidence="14">
    <location>
        <position position="343"/>
    </location>
    <ligand>
        <name>AMP</name>
        <dbReference type="ChEBI" id="CHEBI:456215"/>
    </ligand>
</feature>
<comment type="similarity">
    <text evidence="13">Belongs to the P-Pant transferase superfamily. AcpS family.</text>
</comment>
<keyword evidence="9 14" id="KW-0520">NAD</keyword>
<dbReference type="InterPro" id="IPR037143">
    <property type="entry name" value="4-PPantetheinyl_Trfase_dom_sf"/>
</dbReference>
<dbReference type="Pfam" id="PF01648">
    <property type="entry name" value="ACPS"/>
    <property type="match status" value="1"/>
</dbReference>
<evidence type="ECO:0000256" key="9">
    <source>
        <dbReference type="ARBA" id="ARBA00023027"/>
    </source>
</evidence>
<protein>
    <recommendedName>
        <fullName evidence="13 14">Multifunctional fusion protein</fullName>
    </recommendedName>
    <domain>
        <recommendedName>
            <fullName evidence="13">Holo-[acyl-carrier-protein] synthase</fullName>
            <shortName evidence="13">Holo-ACP synthase</shortName>
            <ecNumber evidence="13">2.7.8.7</ecNumber>
        </recommendedName>
        <alternativeName>
            <fullName evidence="13">4'-phosphopantetheinyl transferase AcpS</fullName>
        </alternativeName>
    </domain>
    <domain>
        <recommendedName>
            <fullName evidence="14">ADP-dependent (S)-NAD(P)H-hydrate dehydratase</fullName>
            <ecNumber evidence="14">4.2.1.136</ecNumber>
        </recommendedName>
        <alternativeName>
            <fullName evidence="14">ADP-dependent NAD(P)HX dehydratase</fullName>
        </alternativeName>
    </domain>
</protein>
<dbReference type="CDD" id="cd01171">
    <property type="entry name" value="YXKO-related"/>
    <property type="match status" value="1"/>
</dbReference>
<dbReference type="InterPro" id="IPR002582">
    <property type="entry name" value="ACPS"/>
</dbReference>
<dbReference type="GO" id="GO:0008897">
    <property type="term" value="F:holo-[acyl-carrier-protein] synthase activity"/>
    <property type="evidence" value="ECO:0007669"/>
    <property type="project" value="UniProtKB-UniRule"/>
</dbReference>
<comment type="subunit">
    <text evidence="14">Homotetramer.</text>
</comment>
<dbReference type="SUPFAM" id="SSF56214">
    <property type="entry name" value="4'-phosphopantetheinyl transferase"/>
    <property type="match status" value="1"/>
</dbReference>
<dbReference type="GO" id="GO:0005737">
    <property type="term" value="C:cytoplasm"/>
    <property type="evidence" value="ECO:0007669"/>
    <property type="project" value="UniProtKB-SubCell"/>
</dbReference>
<dbReference type="NCBIfam" id="TIGR00196">
    <property type="entry name" value="yjeF_cterm"/>
    <property type="match status" value="1"/>
</dbReference>
<evidence type="ECO:0000313" key="17">
    <source>
        <dbReference type="Proteomes" id="UP000297454"/>
    </source>
</evidence>
<dbReference type="InterPro" id="IPR008278">
    <property type="entry name" value="4-PPantetheinyl_Trfase_dom"/>
</dbReference>
<dbReference type="SUPFAM" id="SSF53613">
    <property type="entry name" value="Ribokinase-like"/>
    <property type="match status" value="1"/>
</dbReference>
<keyword evidence="8 14" id="KW-0521">NADP</keyword>
<dbReference type="InterPro" id="IPR029056">
    <property type="entry name" value="Ribokinase-like"/>
</dbReference>
<dbReference type="InterPro" id="IPR000631">
    <property type="entry name" value="CARKD"/>
</dbReference>
<feature type="binding site" evidence="14">
    <location>
        <position position="344"/>
    </location>
    <ligand>
        <name>(6S)-NADPHX</name>
        <dbReference type="ChEBI" id="CHEBI:64076"/>
    </ligand>
</feature>
<evidence type="ECO:0000256" key="11">
    <source>
        <dbReference type="ARBA" id="ARBA00023160"/>
    </source>
</evidence>
<evidence type="ECO:0000313" key="16">
    <source>
        <dbReference type="EMBL" id="TFF64980.1"/>
    </source>
</evidence>
<comment type="similarity">
    <text evidence="14">Belongs to the NnrD/CARKD family.</text>
</comment>
<dbReference type="EC" id="4.2.1.136" evidence="14"/>
<feature type="binding site" evidence="14">
    <location>
        <begin position="315"/>
        <end position="319"/>
    </location>
    <ligand>
        <name>AMP</name>
        <dbReference type="ChEBI" id="CHEBI:456215"/>
    </ligand>
</feature>
<comment type="caution">
    <text evidence="16">The sequence shown here is derived from an EMBL/GenBank/DDBJ whole genome shotgun (WGS) entry which is preliminary data.</text>
</comment>
<reference evidence="16 17" key="1">
    <citation type="submission" date="2019-01" db="EMBL/GenBank/DDBJ databases">
        <title>Draft Genome Sequences of Helcococcus ovis Strains Isolated from the Uterus and Vagina of Dairy Cows with Metritis.</title>
        <authorList>
            <person name="Cunha F."/>
            <person name="Jeon S.J."/>
            <person name="Kutzer P."/>
            <person name="Galvao K.N."/>
        </authorList>
    </citation>
    <scope>NUCLEOTIDE SEQUENCE [LARGE SCALE GENOMIC DNA]</scope>
    <source>
        <strain evidence="16 17">KG-37</strain>
    </source>
</reference>
<dbReference type="GO" id="GO:0052856">
    <property type="term" value="F:NAD(P)HX epimerase activity"/>
    <property type="evidence" value="ECO:0007669"/>
    <property type="project" value="TreeGrafter"/>
</dbReference>
<feature type="binding site" evidence="14">
    <location>
        <position position="230"/>
    </location>
    <ligand>
        <name>(6S)-NADPHX</name>
        <dbReference type="ChEBI" id="CHEBI:64076"/>
    </ligand>
</feature>
<keyword evidence="10 13" id="KW-0443">Lipid metabolism</keyword>
<evidence type="ECO:0000256" key="6">
    <source>
        <dbReference type="ARBA" id="ARBA00022840"/>
    </source>
</evidence>
<evidence type="ECO:0000256" key="13">
    <source>
        <dbReference type="HAMAP-Rule" id="MF_00101"/>
    </source>
</evidence>
<dbReference type="GO" id="GO:0005524">
    <property type="term" value="F:ATP binding"/>
    <property type="evidence" value="ECO:0007669"/>
    <property type="project" value="UniProtKB-KW"/>
</dbReference>
<comment type="catalytic activity">
    <reaction evidence="13">
        <text>apo-[ACP] + CoA = holo-[ACP] + adenosine 3',5'-bisphosphate + H(+)</text>
        <dbReference type="Rhea" id="RHEA:12068"/>
        <dbReference type="Rhea" id="RHEA-COMP:9685"/>
        <dbReference type="Rhea" id="RHEA-COMP:9690"/>
        <dbReference type="ChEBI" id="CHEBI:15378"/>
        <dbReference type="ChEBI" id="CHEBI:29999"/>
        <dbReference type="ChEBI" id="CHEBI:57287"/>
        <dbReference type="ChEBI" id="CHEBI:58343"/>
        <dbReference type="ChEBI" id="CHEBI:64479"/>
        <dbReference type="EC" id="2.7.8.7"/>
    </reaction>
</comment>
<keyword evidence="12 14" id="KW-0456">Lyase</keyword>
<feature type="binding site" evidence="13">
    <location>
        <position position="52"/>
    </location>
    <ligand>
        <name>Mg(2+)</name>
        <dbReference type="ChEBI" id="CHEBI:18420"/>
    </ligand>
</feature>
<gene>
    <name evidence="14" type="primary">nnrD</name>
    <name evidence="13" type="synonym">acpS</name>
    <name evidence="16" type="ORF">EQF91_06745</name>
</gene>
<dbReference type="HAMAP" id="MF_01965">
    <property type="entry name" value="NADHX_dehydratase"/>
    <property type="match status" value="1"/>
</dbReference>
<comment type="catalytic activity">
    <reaction evidence="14">
        <text>(6S)-NADPHX + ADP = AMP + phosphate + NADPH + H(+)</text>
        <dbReference type="Rhea" id="RHEA:32235"/>
        <dbReference type="ChEBI" id="CHEBI:15378"/>
        <dbReference type="ChEBI" id="CHEBI:43474"/>
        <dbReference type="ChEBI" id="CHEBI:57783"/>
        <dbReference type="ChEBI" id="CHEBI:64076"/>
        <dbReference type="ChEBI" id="CHEBI:456215"/>
        <dbReference type="ChEBI" id="CHEBI:456216"/>
        <dbReference type="EC" id="4.2.1.136"/>
    </reaction>
</comment>
<feature type="domain" description="YjeF C-terminal" evidence="15">
    <location>
        <begin position="124"/>
        <end position="402"/>
    </location>
</feature>
<keyword evidence="3 13" id="KW-0479">Metal-binding</keyword>
<dbReference type="GO" id="GO:0052855">
    <property type="term" value="F:ADP-dependent NAD(P)H-hydrate dehydratase activity"/>
    <property type="evidence" value="ECO:0007669"/>
    <property type="project" value="UniProtKB-UniRule"/>
</dbReference>
<evidence type="ECO:0000256" key="3">
    <source>
        <dbReference type="ARBA" id="ARBA00022723"/>
    </source>
</evidence>
<name>A0A4R9C050_9FIRM</name>
<evidence type="ECO:0000256" key="5">
    <source>
        <dbReference type="ARBA" id="ARBA00022832"/>
    </source>
</evidence>
<feature type="binding site" evidence="14">
    <location>
        <position position="278"/>
    </location>
    <ligand>
        <name>(6S)-NADPHX</name>
        <dbReference type="ChEBI" id="CHEBI:64076"/>
    </ligand>
</feature>
<dbReference type="PROSITE" id="PS01050">
    <property type="entry name" value="YJEF_C_2"/>
    <property type="match status" value="1"/>
</dbReference>
<keyword evidence="7 13" id="KW-0460">Magnesium</keyword>
<dbReference type="PROSITE" id="PS51383">
    <property type="entry name" value="YJEF_C_3"/>
    <property type="match status" value="1"/>
</dbReference>
<evidence type="ECO:0000256" key="1">
    <source>
        <dbReference type="ARBA" id="ARBA00022516"/>
    </source>
</evidence>
<feature type="binding site" evidence="13">
    <location>
        <position position="5"/>
    </location>
    <ligand>
        <name>Mg(2+)</name>
        <dbReference type="ChEBI" id="CHEBI:18420"/>
    </ligand>
</feature>
<dbReference type="RefSeq" id="WP_134744497.1">
    <property type="nucleotide sequence ID" value="NZ_CP119761.1"/>
</dbReference>
<keyword evidence="1 13" id="KW-0444">Lipid biosynthesis</keyword>
<dbReference type="NCBIfam" id="TIGR00516">
    <property type="entry name" value="acpS"/>
    <property type="match status" value="1"/>
</dbReference>
<keyword evidence="11 13" id="KW-0275">Fatty acid biosynthesis</keyword>
<dbReference type="Proteomes" id="UP000297454">
    <property type="component" value="Unassembled WGS sequence"/>
</dbReference>
<dbReference type="InterPro" id="IPR017953">
    <property type="entry name" value="Carbohydrate_kinase_pred_CS"/>
</dbReference>
<organism evidence="16 17">
    <name type="scientific">Helcococcus ovis</name>
    <dbReference type="NCBI Taxonomy" id="72026"/>
    <lineage>
        <taxon>Bacteria</taxon>
        <taxon>Bacillati</taxon>
        <taxon>Bacillota</taxon>
        <taxon>Tissierellia</taxon>
        <taxon>Tissierellales</taxon>
        <taxon>Peptoniphilaceae</taxon>
        <taxon>Helcococcus</taxon>
    </lineage>
</organism>
<comment type="catalytic activity">
    <reaction evidence="14">
        <text>(6S)-NADHX + ADP = AMP + phosphate + NADH + H(+)</text>
        <dbReference type="Rhea" id="RHEA:32223"/>
        <dbReference type="ChEBI" id="CHEBI:15378"/>
        <dbReference type="ChEBI" id="CHEBI:43474"/>
        <dbReference type="ChEBI" id="CHEBI:57945"/>
        <dbReference type="ChEBI" id="CHEBI:64074"/>
        <dbReference type="ChEBI" id="CHEBI:456215"/>
        <dbReference type="ChEBI" id="CHEBI:456216"/>
        <dbReference type="EC" id="4.2.1.136"/>
    </reaction>
</comment>
<evidence type="ECO:0000256" key="10">
    <source>
        <dbReference type="ARBA" id="ARBA00023098"/>
    </source>
</evidence>
<dbReference type="Gene3D" id="3.40.1190.20">
    <property type="match status" value="1"/>
</dbReference>
<dbReference type="PANTHER" id="PTHR12592">
    <property type="entry name" value="ATP-DEPENDENT (S)-NAD(P)H-HYDRATE DEHYDRATASE FAMILY MEMBER"/>
    <property type="match status" value="1"/>
</dbReference>
<keyword evidence="13" id="KW-0963">Cytoplasm</keyword>